<sequence length="340" mass="39094">MNPLVSILIPTYNRPHYFELALQSAFNQTYDNIEIIVSDNSDNNQTELVVQKYQAMPGGAKIKYFKNPQNLGPIGNQQQSLNLANGEFINYLMDDDLFHLRKIEKMMAYLIQYPDVTMVTSQRRVINAAGRQLYVPPIGTFKQLYTKDTIVDGRVLTKKILEDRINYLGEPTTVLFRRKALTEPFGMLLGRQAYFAVDMASWLSLLSKGKGVYMVQPLSYLRYHTEQLSQHEMAKEVAMMDIETFKFFAVNQGYATPQQIKEFEKQQGKMKQSNKQKTSQQTLEQINQQLLQGGNKKTNQMSNQKPNQKSNQKPIQPFNAADLQKTINKLIKQTNTKKKG</sequence>
<proteinExistence type="inferred from homology"/>
<name>A0ABW9U3K5_9BACL</name>
<evidence type="ECO:0000256" key="2">
    <source>
        <dbReference type="SAM" id="MobiDB-lite"/>
    </source>
</evidence>
<dbReference type="PANTHER" id="PTHR22916:SF3">
    <property type="entry name" value="UDP-GLCNAC:BETAGAL BETA-1,3-N-ACETYLGLUCOSAMINYLTRANSFERASE-LIKE PROTEIN 1"/>
    <property type="match status" value="1"/>
</dbReference>
<feature type="compositionally biased region" description="Polar residues" evidence="2">
    <location>
        <begin position="283"/>
        <end position="314"/>
    </location>
</feature>
<gene>
    <name evidence="4" type="ORF">GON05_05435</name>
</gene>
<feature type="domain" description="Glycosyltransferase 2-like" evidence="3">
    <location>
        <begin position="6"/>
        <end position="127"/>
    </location>
</feature>
<dbReference type="PANTHER" id="PTHR22916">
    <property type="entry name" value="GLYCOSYLTRANSFERASE"/>
    <property type="match status" value="1"/>
</dbReference>
<reference evidence="4 5" key="1">
    <citation type="submission" date="2019-12" db="EMBL/GenBank/DDBJ databases">
        <authorList>
            <person name="Huq M.A."/>
        </authorList>
    </citation>
    <scope>NUCLEOTIDE SEQUENCE [LARGE SCALE GENOMIC DNA]</scope>
    <source>
        <strain evidence="4 5">MAH-34</strain>
    </source>
</reference>
<dbReference type="Pfam" id="PF00535">
    <property type="entry name" value="Glycos_transf_2"/>
    <property type="match status" value="1"/>
</dbReference>
<dbReference type="Gene3D" id="3.90.550.10">
    <property type="entry name" value="Spore Coat Polysaccharide Biosynthesis Protein SpsA, Chain A"/>
    <property type="match status" value="1"/>
</dbReference>
<dbReference type="InterPro" id="IPR001173">
    <property type="entry name" value="Glyco_trans_2-like"/>
</dbReference>
<feature type="compositionally biased region" description="Polar residues" evidence="2">
    <location>
        <begin position="325"/>
        <end position="334"/>
    </location>
</feature>
<dbReference type="RefSeq" id="WP_157318192.1">
    <property type="nucleotide sequence ID" value="NZ_WSEM01000005.1"/>
</dbReference>
<evidence type="ECO:0000313" key="4">
    <source>
        <dbReference type="EMBL" id="MVQ34091.1"/>
    </source>
</evidence>
<evidence type="ECO:0000256" key="1">
    <source>
        <dbReference type="ARBA" id="ARBA00006739"/>
    </source>
</evidence>
<feature type="compositionally biased region" description="Low complexity" evidence="2">
    <location>
        <begin position="269"/>
        <end position="282"/>
    </location>
</feature>
<evidence type="ECO:0000313" key="5">
    <source>
        <dbReference type="Proteomes" id="UP000467637"/>
    </source>
</evidence>
<protein>
    <submittedName>
        <fullName evidence="4">Glycosyltransferase</fullName>
    </submittedName>
</protein>
<dbReference type="EMBL" id="WSEM01000005">
    <property type="protein sequence ID" value="MVQ34091.1"/>
    <property type="molecule type" value="Genomic_DNA"/>
</dbReference>
<dbReference type="CDD" id="cd00761">
    <property type="entry name" value="Glyco_tranf_GTA_type"/>
    <property type="match status" value="1"/>
</dbReference>
<feature type="region of interest" description="Disordered" evidence="2">
    <location>
        <begin position="266"/>
        <end position="340"/>
    </location>
</feature>
<dbReference type="InterPro" id="IPR029044">
    <property type="entry name" value="Nucleotide-diphossugar_trans"/>
</dbReference>
<comment type="similarity">
    <text evidence="1">Belongs to the glycosyltransferase 2 family.</text>
</comment>
<evidence type="ECO:0000259" key="3">
    <source>
        <dbReference type="Pfam" id="PF00535"/>
    </source>
</evidence>
<dbReference type="SUPFAM" id="SSF53448">
    <property type="entry name" value="Nucleotide-diphospho-sugar transferases"/>
    <property type="match status" value="1"/>
</dbReference>
<organism evidence="4 5">
    <name type="scientific">Paenibacillus anseongense</name>
    <dbReference type="NCBI Taxonomy" id="2682845"/>
    <lineage>
        <taxon>Bacteria</taxon>
        <taxon>Bacillati</taxon>
        <taxon>Bacillota</taxon>
        <taxon>Bacilli</taxon>
        <taxon>Bacillales</taxon>
        <taxon>Paenibacillaceae</taxon>
        <taxon>Paenibacillus</taxon>
    </lineage>
</organism>
<keyword evidence="5" id="KW-1185">Reference proteome</keyword>
<comment type="caution">
    <text evidence="4">The sequence shown here is derived from an EMBL/GenBank/DDBJ whole genome shotgun (WGS) entry which is preliminary data.</text>
</comment>
<accession>A0ABW9U3K5</accession>
<dbReference type="Proteomes" id="UP000467637">
    <property type="component" value="Unassembled WGS sequence"/>
</dbReference>